<dbReference type="SUPFAM" id="SSF46785">
    <property type="entry name" value="Winged helix' DNA-binding domain"/>
    <property type="match status" value="1"/>
</dbReference>
<accession>G1WGI6</accession>
<dbReference type="Proteomes" id="UP000004830">
    <property type="component" value="Unassembled WGS sequence"/>
</dbReference>
<evidence type="ECO:0008006" key="3">
    <source>
        <dbReference type="Google" id="ProtNLM"/>
    </source>
</evidence>
<dbReference type="InterPro" id="IPR018597">
    <property type="entry name" value="Phage_Tuc2009_YjcQ"/>
</dbReference>
<organism evidence="1 2">
    <name type="scientific">Collinsella tanakaei YIT 12063</name>
    <dbReference type="NCBI Taxonomy" id="742742"/>
    <lineage>
        <taxon>Bacteria</taxon>
        <taxon>Bacillati</taxon>
        <taxon>Actinomycetota</taxon>
        <taxon>Coriobacteriia</taxon>
        <taxon>Coriobacteriales</taxon>
        <taxon>Coriobacteriaceae</taxon>
        <taxon>Collinsella</taxon>
    </lineage>
</organism>
<dbReference type="OrthoDB" id="1867478at2"/>
<evidence type="ECO:0000313" key="2">
    <source>
        <dbReference type="Proteomes" id="UP000004830"/>
    </source>
</evidence>
<dbReference type="InterPro" id="IPR036388">
    <property type="entry name" value="WH-like_DNA-bd_sf"/>
</dbReference>
<proteinExistence type="predicted"/>
<dbReference type="GeneID" id="62758218"/>
<dbReference type="Pfam" id="PF09639">
    <property type="entry name" value="YjcQ"/>
    <property type="match status" value="1"/>
</dbReference>
<keyword evidence="2" id="KW-1185">Reference proteome</keyword>
<dbReference type="AlphaFoldDB" id="G1WGI6"/>
<gene>
    <name evidence="1" type="ORF">HMPREF9452_00449</name>
</gene>
<protein>
    <recommendedName>
        <fullName evidence="3">YjcQ protein</fullName>
    </recommendedName>
</protein>
<evidence type="ECO:0000313" key="1">
    <source>
        <dbReference type="EMBL" id="EGX67437.1"/>
    </source>
</evidence>
<name>G1WGI6_9ACTN</name>
<dbReference type="RefSeq" id="WP_009140485.1">
    <property type="nucleotide sequence ID" value="NZ_JH126467.1"/>
</dbReference>
<dbReference type="InterPro" id="IPR036390">
    <property type="entry name" value="WH_DNA-bd_sf"/>
</dbReference>
<dbReference type="Gene3D" id="1.10.10.10">
    <property type="entry name" value="Winged helix-like DNA-binding domain superfamily/Winged helix DNA-binding domain"/>
    <property type="match status" value="1"/>
</dbReference>
<comment type="caution">
    <text evidence="1">The sequence shown here is derived from an EMBL/GenBank/DDBJ whole genome shotgun (WGS) entry which is preliminary data.</text>
</comment>
<dbReference type="PATRIC" id="fig|742742.3.peg.427"/>
<sequence>MARDDMHVIMYTILKYLYECLKSGIDPDPLKFSAEALGINERYWTAIVADLANRGYIRGVVVVHKPSGDVVQVVNPSVTIEGVEFMMENSMMQKALDFVKEAKSAIPFV</sequence>
<reference evidence="1 2" key="1">
    <citation type="submission" date="2011-06" db="EMBL/GenBank/DDBJ databases">
        <title>The Genome Sequence of Collinsella tanakaei YIT 12063.</title>
        <authorList>
            <consortium name="The Broad Institute Genome Sequencing Platform"/>
            <person name="Earl A."/>
            <person name="Ward D."/>
            <person name="Feldgarden M."/>
            <person name="Gevers D."/>
            <person name="Morotomi M."/>
            <person name="Young S.K."/>
            <person name="Zeng Q."/>
            <person name="Gargeya S."/>
            <person name="Fitzgerald M."/>
            <person name="Haas B."/>
            <person name="Abouelleil A."/>
            <person name="Alvarado L."/>
            <person name="Arachchi H.M."/>
            <person name="Berlin A."/>
            <person name="Brown A."/>
            <person name="Chapman S.B."/>
            <person name="Chen Z."/>
            <person name="Dunbar C."/>
            <person name="Freedman E."/>
            <person name="Gearin G."/>
            <person name="Gellesch M."/>
            <person name="Goldberg J."/>
            <person name="Griggs A."/>
            <person name="Gujja S."/>
            <person name="Heiman D."/>
            <person name="Howarth C."/>
            <person name="Larson L."/>
            <person name="Lui A."/>
            <person name="MacDonald P.J.P."/>
            <person name="Mehta T."/>
            <person name="Montmayeur A."/>
            <person name="Murphy C."/>
            <person name="Neiman D."/>
            <person name="Pearson M."/>
            <person name="Priest M."/>
            <person name="Roberts A."/>
            <person name="Saif S."/>
            <person name="Shea T."/>
            <person name="Shenoy N."/>
            <person name="Sisk P."/>
            <person name="Stolte C."/>
            <person name="Sykes S."/>
            <person name="Wortman J."/>
            <person name="Nusbaum C."/>
            <person name="Birren B."/>
        </authorList>
    </citation>
    <scope>NUCLEOTIDE SEQUENCE [LARGE SCALE GENOMIC DNA]</scope>
    <source>
        <strain evidence="1 2">YIT 12063</strain>
    </source>
</reference>
<dbReference type="eggNOG" id="ENOG50330MW">
    <property type="taxonomic scope" value="Bacteria"/>
</dbReference>
<dbReference type="HOGENOM" id="CLU_144030_1_0_11"/>
<dbReference type="EMBL" id="ADLS01000006">
    <property type="protein sequence ID" value="EGX67437.1"/>
    <property type="molecule type" value="Genomic_DNA"/>
</dbReference>